<dbReference type="AlphaFoldDB" id="L7F291"/>
<proteinExistence type="predicted"/>
<organism evidence="2 3">
    <name type="scientific">Streptomyces turgidiscabies (strain Car8)</name>
    <dbReference type="NCBI Taxonomy" id="698760"/>
    <lineage>
        <taxon>Bacteria</taxon>
        <taxon>Bacillati</taxon>
        <taxon>Actinomycetota</taxon>
        <taxon>Actinomycetes</taxon>
        <taxon>Kitasatosporales</taxon>
        <taxon>Streptomycetaceae</taxon>
        <taxon>Streptomyces</taxon>
    </lineage>
</organism>
<evidence type="ECO:0000256" key="1">
    <source>
        <dbReference type="SAM" id="MobiDB-lite"/>
    </source>
</evidence>
<name>L7F291_STRT8</name>
<gene>
    <name evidence="2" type="ORF">STRTUCAR8_10215</name>
</gene>
<keyword evidence="3" id="KW-1185">Reference proteome</keyword>
<comment type="caution">
    <text evidence="2">The sequence shown here is derived from an EMBL/GenBank/DDBJ whole genome shotgun (WGS) entry which is preliminary data.</text>
</comment>
<feature type="region of interest" description="Disordered" evidence="1">
    <location>
        <begin position="1"/>
        <end position="28"/>
    </location>
</feature>
<accession>L7F291</accession>
<protein>
    <submittedName>
        <fullName evidence="2">Uncharacterized protein</fullName>
    </submittedName>
</protein>
<dbReference type="Proteomes" id="UP000010931">
    <property type="component" value="Unassembled WGS sequence"/>
</dbReference>
<sequence>MAKPRPGHRALPRRAVVHQRQLTSRRGRLRAAPVGSIDGSIVGIEIPGTGRDEGSCGIDLDQAKHEAQFAEFIGAPDMGGEVRSGRGGELHGSLSVLLEQRFGEHGGHGCPPF</sequence>
<evidence type="ECO:0000313" key="3">
    <source>
        <dbReference type="Proteomes" id="UP000010931"/>
    </source>
</evidence>
<evidence type="ECO:0000313" key="2">
    <source>
        <dbReference type="EMBL" id="ELP65748.1"/>
    </source>
</evidence>
<dbReference type="EMBL" id="AEJB01000361">
    <property type="protein sequence ID" value="ELP65748.1"/>
    <property type="molecule type" value="Genomic_DNA"/>
</dbReference>
<reference evidence="2 3" key="1">
    <citation type="journal article" date="2011" name="Plasmid">
        <title>Streptomyces turgidiscabies Car8 contains a modular pathogenicity island that shares virulence genes with other actinobacterial plant pathogens.</title>
        <authorList>
            <person name="Huguet-Tapia J.C."/>
            <person name="Badger J.H."/>
            <person name="Loria R."/>
            <person name="Pettis G.S."/>
        </authorList>
    </citation>
    <scope>NUCLEOTIDE SEQUENCE [LARGE SCALE GENOMIC DNA]</scope>
    <source>
        <strain evidence="2 3">Car8</strain>
    </source>
</reference>